<evidence type="ECO:0000313" key="2">
    <source>
        <dbReference type="EMBL" id="MBE6513484.1"/>
    </source>
</evidence>
<feature type="compositionally biased region" description="Low complexity" evidence="1">
    <location>
        <begin position="146"/>
        <end position="161"/>
    </location>
</feature>
<dbReference type="Pfam" id="PF04404">
    <property type="entry name" value="ERF"/>
    <property type="match status" value="1"/>
</dbReference>
<evidence type="ECO:0008006" key="4">
    <source>
        <dbReference type="Google" id="ProtNLM"/>
    </source>
</evidence>
<reference evidence="2" key="1">
    <citation type="submission" date="2019-04" db="EMBL/GenBank/DDBJ databases">
        <title>Evolution of Biomass-Degrading Anaerobic Consortia Revealed by Metagenomics.</title>
        <authorList>
            <person name="Peng X."/>
        </authorList>
    </citation>
    <scope>NUCLEOTIDE SEQUENCE</scope>
    <source>
        <strain evidence="2">SIG14</strain>
    </source>
</reference>
<proteinExistence type="predicted"/>
<gene>
    <name evidence="2" type="ORF">E7Z75_10160</name>
</gene>
<feature type="compositionally biased region" description="Basic residues" evidence="1">
    <location>
        <begin position="134"/>
        <end position="143"/>
    </location>
</feature>
<feature type="region of interest" description="Disordered" evidence="1">
    <location>
        <begin position="133"/>
        <end position="165"/>
    </location>
</feature>
<dbReference type="AlphaFoldDB" id="A0A8T3VPS8"/>
<organism evidence="2 3">
    <name type="scientific">Methanobrevibacter olleyae</name>
    <dbReference type="NCBI Taxonomy" id="294671"/>
    <lineage>
        <taxon>Archaea</taxon>
        <taxon>Methanobacteriati</taxon>
        <taxon>Methanobacteriota</taxon>
        <taxon>Methanomada group</taxon>
        <taxon>Methanobacteria</taxon>
        <taxon>Methanobacteriales</taxon>
        <taxon>Methanobacteriaceae</taxon>
        <taxon>Methanobrevibacter</taxon>
    </lineage>
</organism>
<comment type="caution">
    <text evidence="2">The sequence shown here is derived from an EMBL/GenBank/DDBJ whole genome shotgun (WGS) entry which is preliminary data.</text>
</comment>
<dbReference type="Proteomes" id="UP000732619">
    <property type="component" value="Unassembled WGS sequence"/>
</dbReference>
<dbReference type="InterPro" id="IPR007499">
    <property type="entry name" value="ERF_bacteria_virus"/>
</dbReference>
<dbReference type="EMBL" id="SUTG01000098">
    <property type="protein sequence ID" value="MBE6513484.1"/>
    <property type="molecule type" value="Genomic_DNA"/>
</dbReference>
<protein>
    <recommendedName>
        <fullName evidence="4">ERF superfamily protein</fullName>
    </recommendedName>
</protein>
<name>A0A8T3VPS8_METOL</name>
<accession>A0A8T3VPS8</accession>
<evidence type="ECO:0000256" key="1">
    <source>
        <dbReference type="SAM" id="MobiDB-lite"/>
    </source>
</evidence>
<evidence type="ECO:0000313" key="3">
    <source>
        <dbReference type="Proteomes" id="UP000732619"/>
    </source>
</evidence>
<sequence>MMIEMSASDKIQEAKNCFKDIKESGRNNYQKFSYLETKDIFPIIRTICDKFKLKTQFSKDIWYEQPVMKLTISDQEDNSKEEFIVSIPEINTNDPGKYMQDVGRVQTYAMRYLYIQAFEIAVPDEIDNKDQTKMGKKVMKKKPMKTDGTSGTVETGGTSNGATATPTEVAATLDKTYDNIVELGGKDFTEERALWQLQRICKGNPLLLDACKKNLKRYTEKITNGLKEEKMVI</sequence>